<proteinExistence type="predicted"/>
<sequence>MALALLASALLSGVLFYRSFHLHVTLVDEFQQILAEVAAGEQGLSANQYRRMALAEQESARTLISLRADLAASNSPDSDAHALLLLAEATAFLHDPDRFQAWLEAQLQAIETPSSDWTRTVLASGAQEIKTGRWCLQIEQVGSDWLLTSLADCTTER</sequence>
<dbReference type="AlphaFoldDB" id="A0A2K8KPT7"/>
<keyword evidence="2" id="KW-1185">Reference proteome</keyword>
<gene>
    <name evidence="1" type="ORF">REIFOR_00177</name>
</gene>
<evidence type="ECO:0000313" key="2">
    <source>
        <dbReference type="Proteomes" id="UP000229757"/>
    </source>
</evidence>
<accession>A0A2K8KPT7</accession>
<reference evidence="1 2" key="1">
    <citation type="journal article" date="2017" name="Environ. Microbiol.">
        <title>Genomic and physiological analyses of 'Reinekea forsetii' reveal a versatile opportunistic lifestyle during spring algae blooms.</title>
        <authorList>
            <person name="Avci B."/>
            <person name="Hahnke R.L."/>
            <person name="Chafee M."/>
            <person name="Fischer T."/>
            <person name="Gruber-Vodicka H."/>
            <person name="Tegetmeyer H.E."/>
            <person name="Harder J."/>
            <person name="Fuchs B.M."/>
            <person name="Amann R.I."/>
            <person name="Teeling H."/>
        </authorList>
    </citation>
    <scope>NUCLEOTIDE SEQUENCE [LARGE SCALE GENOMIC DNA]</scope>
    <source>
        <strain evidence="1 2">Hel1_31_D35</strain>
    </source>
</reference>
<dbReference type="Proteomes" id="UP000229757">
    <property type="component" value="Chromosome"/>
</dbReference>
<organism evidence="1 2">
    <name type="scientific">Reinekea forsetii</name>
    <dbReference type="NCBI Taxonomy" id="1336806"/>
    <lineage>
        <taxon>Bacteria</taxon>
        <taxon>Pseudomonadati</taxon>
        <taxon>Pseudomonadota</taxon>
        <taxon>Gammaproteobacteria</taxon>
        <taxon>Oceanospirillales</taxon>
        <taxon>Saccharospirillaceae</taxon>
        <taxon>Reinekea</taxon>
    </lineage>
</organism>
<protein>
    <submittedName>
        <fullName evidence="1">Uncharacterized protein</fullName>
    </submittedName>
</protein>
<dbReference type="EMBL" id="CP011797">
    <property type="protein sequence ID" value="ATX75354.1"/>
    <property type="molecule type" value="Genomic_DNA"/>
</dbReference>
<dbReference type="KEGG" id="rfo:REIFOR_00177"/>
<name>A0A2K8KPT7_9GAMM</name>
<evidence type="ECO:0000313" key="1">
    <source>
        <dbReference type="EMBL" id="ATX75354.1"/>
    </source>
</evidence>